<dbReference type="InterPro" id="IPR032710">
    <property type="entry name" value="NTF2-like_dom_sf"/>
</dbReference>
<proteinExistence type="predicted"/>
<comment type="caution">
    <text evidence="2">The sequence shown here is derived from an EMBL/GenBank/DDBJ whole genome shotgun (WGS) entry which is preliminary data.</text>
</comment>
<dbReference type="InterPro" id="IPR009959">
    <property type="entry name" value="Cyclase_SnoaL-like"/>
</dbReference>
<evidence type="ECO:0000313" key="3">
    <source>
        <dbReference type="Proteomes" id="UP000697995"/>
    </source>
</evidence>
<gene>
    <name evidence="2" type="ORF">CKO45_11935</name>
</gene>
<protein>
    <recommendedName>
        <fullName evidence="4">Ester cyclase</fullName>
    </recommendedName>
</protein>
<keyword evidence="3" id="KW-1185">Reference proteome</keyword>
<feature type="region of interest" description="Disordered" evidence="1">
    <location>
        <begin position="1"/>
        <end position="32"/>
    </location>
</feature>
<accession>A0ABS1CX11</accession>
<dbReference type="EMBL" id="NRSG01000075">
    <property type="protein sequence ID" value="MBK1658944.1"/>
    <property type="molecule type" value="Genomic_DNA"/>
</dbReference>
<name>A0ABS1CX11_9PROT</name>
<dbReference type="PANTHER" id="PTHR38436">
    <property type="entry name" value="POLYKETIDE CYCLASE SNOAL-LIKE DOMAIN"/>
    <property type="match status" value="1"/>
</dbReference>
<evidence type="ECO:0000313" key="2">
    <source>
        <dbReference type="EMBL" id="MBK1658944.1"/>
    </source>
</evidence>
<reference evidence="2 3" key="1">
    <citation type="journal article" date="2020" name="Microorganisms">
        <title>Osmotic Adaptation and Compatible Solute Biosynthesis of Phototrophic Bacteria as Revealed from Genome Analyses.</title>
        <authorList>
            <person name="Imhoff J.F."/>
            <person name="Rahn T."/>
            <person name="Kunzel S."/>
            <person name="Keller A."/>
            <person name="Neulinger S.C."/>
        </authorList>
    </citation>
    <scope>NUCLEOTIDE SEQUENCE [LARGE SCALE GENOMIC DNA]</scope>
    <source>
        <strain evidence="2 3">DSM 15382</strain>
    </source>
</reference>
<dbReference type="PANTHER" id="PTHR38436:SF1">
    <property type="entry name" value="ESTER CYCLASE"/>
    <property type="match status" value="1"/>
</dbReference>
<dbReference type="Pfam" id="PF07366">
    <property type="entry name" value="SnoaL"/>
    <property type="match status" value="1"/>
</dbReference>
<dbReference type="Gene3D" id="3.10.450.50">
    <property type="match status" value="1"/>
</dbReference>
<sequence length="190" mass="20026">MGIVEHGSSMPRRSHAPPPGGRAQDGGASGTGSDAMRRRLLLGVGAAGLMVPAAQAACEPPGHAALLARYVALKNARDATRCGEIARVDYVEHSGRSPSGLAALAANWQAQFEAIPDLRVTLDDQVIGGDRVAARMTYAGTHTRPLPGFARPTGRAFSFATFDLWRVQGGLFAEHWDLVDFAGLARQLNG</sequence>
<evidence type="ECO:0008006" key="4">
    <source>
        <dbReference type="Google" id="ProtNLM"/>
    </source>
</evidence>
<evidence type="ECO:0000256" key="1">
    <source>
        <dbReference type="SAM" id="MobiDB-lite"/>
    </source>
</evidence>
<dbReference type="Proteomes" id="UP000697995">
    <property type="component" value="Unassembled WGS sequence"/>
</dbReference>
<organism evidence="2 3">
    <name type="scientific">Paracraurococcus ruber</name>
    <dbReference type="NCBI Taxonomy" id="77675"/>
    <lineage>
        <taxon>Bacteria</taxon>
        <taxon>Pseudomonadati</taxon>
        <taxon>Pseudomonadota</taxon>
        <taxon>Alphaproteobacteria</taxon>
        <taxon>Acetobacterales</taxon>
        <taxon>Roseomonadaceae</taxon>
        <taxon>Paracraurococcus</taxon>
    </lineage>
</organism>
<dbReference type="SUPFAM" id="SSF54427">
    <property type="entry name" value="NTF2-like"/>
    <property type="match status" value="1"/>
</dbReference>